<dbReference type="InterPro" id="IPR036737">
    <property type="entry name" value="OmpA-like_sf"/>
</dbReference>
<comment type="caution">
    <text evidence="1">The sequence shown here is derived from an EMBL/GenBank/DDBJ whole genome shotgun (WGS) entry which is preliminary data.</text>
</comment>
<dbReference type="AlphaFoldDB" id="A0A0B7JBX9"/>
<dbReference type="SUPFAM" id="SSF103088">
    <property type="entry name" value="OmpA-like"/>
    <property type="match status" value="1"/>
</dbReference>
<evidence type="ECO:0000313" key="2">
    <source>
        <dbReference type="Proteomes" id="UP000241426"/>
    </source>
</evidence>
<dbReference type="Pfam" id="PF00691">
    <property type="entry name" value="OmpA"/>
    <property type="match status" value="1"/>
</dbReference>
<dbReference type="GeneID" id="29944173"/>
<gene>
    <name evidence="1" type="ORF">C9J27_15855</name>
</gene>
<organism evidence="1 2">
    <name type="scientific">Photobacterium kishitanii</name>
    <dbReference type="NCBI Taxonomy" id="318456"/>
    <lineage>
        <taxon>Bacteria</taxon>
        <taxon>Pseudomonadati</taxon>
        <taxon>Pseudomonadota</taxon>
        <taxon>Gammaproteobacteria</taxon>
        <taxon>Vibrionales</taxon>
        <taxon>Vibrionaceae</taxon>
        <taxon>Photobacterium</taxon>
    </lineage>
</organism>
<dbReference type="CDD" id="cd07185">
    <property type="entry name" value="OmpA_C-like"/>
    <property type="match status" value="1"/>
</dbReference>
<dbReference type="PANTHER" id="PTHR30329:SF21">
    <property type="entry name" value="LIPOPROTEIN YIAD-RELATED"/>
    <property type="match status" value="1"/>
</dbReference>
<proteinExistence type="predicted"/>
<protein>
    <submittedName>
        <fullName evidence="1">OmpA family protein</fullName>
    </submittedName>
</protein>
<dbReference type="Gene3D" id="3.30.1330.60">
    <property type="entry name" value="OmpA-like domain"/>
    <property type="match status" value="1"/>
</dbReference>
<dbReference type="PROSITE" id="PS51123">
    <property type="entry name" value="OMPA_2"/>
    <property type="match status" value="1"/>
</dbReference>
<dbReference type="Proteomes" id="UP000241426">
    <property type="component" value="Unassembled WGS sequence"/>
</dbReference>
<dbReference type="GO" id="GO:0016020">
    <property type="term" value="C:membrane"/>
    <property type="evidence" value="ECO:0007669"/>
    <property type="project" value="UniProtKB-UniRule"/>
</dbReference>
<name>A0A0B7JBX9_9GAMM</name>
<dbReference type="EMBL" id="PYNF01000014">
    <property type="protein sequence ID" value="PSU96822.1"/>
    <property type="molecule type" value="Genomic_DNA"/>
</dbReference>
<evidence type="ECO:0000313" key="1">
    <source>
        <dbReference type="EMBL" id="PSU96822.1"/>
    </source>
</evidence>
<dbReference type="eggNOG" id="COG2885">
    <property type="taxonomic scope" value="Bacteria"/>
</dbReference>
<reference evidence="1 2" key="1">
    <citation type="submission" date="2018-01" db="EMBL/GenBank/DDBJ databases">
        <title>Whole genome sequencing of Histamine producing bacteria.</title>
        <authorList>
            <person name="Butler K."/>
        </authorList>
    </citation>
    <scope>NUCLEOTIDE SEQUENCE [LARGE SCALE GENOMIC DNA]</scope>
    <source>
        <strain evidence="1 2">FS-7.2</strain>
    </source>
</reference>
<dbReference type="RefSeq" id="WP_107186529.1">
    <property type="nucleotide sequence ID" value="NZ_JAUZMX010000001.1"/>
</dbReference>
<sequence>MELRKLKHNLGLILILSLFFTPGCTTFAEPGRGGGTNNYLNTRSTILEHLQPLGPEDGLRFEWELVARHLDELIMNKSQWCFPATVLQAQQNESRIASELVGGLEIDATNSLIIQRNLLQRLEQQTNYAKKQKICQPPIDSDTDTNNIVFTKKIYNLLNKADQFIFNSSELDPKYIVNLSVASQLLAKNNNYKILITGHSDAFSADIPASQLARQRAEQIQRYLSIFGLNPNRIHIDSIDSQPPSFSTPQAREHLSNRRVTIELMHINQPLMLDDFSWR</sequence>
<accession>A0A2T3KFK8</accession>
<accession>A0A0B7JBX9</accession>
<dbReference type="InterPro" id="IPR006665">
    <property type="entry name" value="OmpA-like"/>
</dbReference>
<dbReference type="PANTHER" id="PTHR30329">
    <property type="entry name" value="STATOR ELEMENT OF FLAGELLAR MOTOR COMPLEX"/>
    <property type="match status" value="1"/>
</dbReference>
<dbReference type="InterPro" id="IPR050330">
    <property type="entry name" value="Bact_OuterMem_StrucFunc"/>
</dbReference>